<reference evidence="10" key="1">
    <citation type="submission" date="2022-06" db="EMBL/GenBank/DDBJ databases">
        <title>Uncovering the hologenomic basis of an extraordinary plant invasion.</title>
        <authorList>
            <person name="Bieker V.C."/>
            <person name="Martin M.D."/>
            <person name="Gilbert T."/>
            <person name="Hodgins K."/>
            <person name="Battlay P."/>
            <person name="Petersen B."/>
            <person name="Wilson J."/>
        </authorList>
    </citation>
    <scope>NUCLEOTIDE SEQUENCE</scope>
    <source>
        <strain evidence="10">AA19_3_7</strain>
        <tissue evidence="10">Leaf</tissue>
    </source>
</reference>
<evidence type="ECO:0000256" key="5">
    <source>
        <dbReference type="ARBA" id="ARBA00022737"/>
    </source>
</evidence>
<dbReference type="PANTHER" id="PTHR48065">
    <property type="entry name" value="OS10G0469600 PROTEIN"/>
    <property type="match status" value="1"/>
</dbReference>
<feature type="transmembrane region" description="Helical" evidence="9">
    <location>
        <begin position="343"/>
        <end position="365"/>
    </location>
</feature>
<sequence length="371" mass="41221">MLSGNNFSGHIPISLSKIYRLLLLDLSRNRLSGPVFADNPLLAFIDLSYNEFSGEIPVTFSSETQILSLGGNKFSGHLPRNLTNLVNLEHLELHDNNITGNFQDVIPQIRSLQVLGLRNNSLEGFIPKTISNLTSLRILDLSGNNLAGNIPTEIGNLARMVETPDMKPSVDIFNFLIEFQDLLLNWKSSFRGLSSRNLDIYSFLDLSDNRISGEIPATLGNLKGLKLLNISHNRLSGNIPVSFGNLEVIESLDLSHNEISGSIPQSFSKLNQLSTLDVSNNKLTGKIPTGGQMSTMNELNSYANNSRLCGMQINITCPEDIQPPDGQDVEDEELSWFSWEATWVGFPVGLLLSSILFMVYSLNFLNLFKFW</sequence>
<evidence type="ECO:0000256" key="9">
    <source>
        <dbReference type="SAM" id="Phobius"/>
    </source>
</evidence>
<dbReference type="InterPro" id="IPR003591">
    <property type="entry name" value="Leu-rich_rpt_typical-subtyp"/>
</dbReference>
<keyword evidence="3" id="KW-0433">Leucine-rich repeat</keyword>
<dbReference type="AlphaFoldDB" id="A0AAD5BN98"/>
<keyword evidence="7 9" id="KW-0472">Membrane</keyword>
<evidence type="ECO:0000256" key="8">
    <source>
        <dbReference type="ARBA" id="ARBA00023180"/>
    </source>
</evidence>
<dbReference type="PANTHER" id="PTHR48065:SF23">
    <property type="entry name" value="LEUCINE-RICH REPEAT-CONTAINING N-TERMINAL PLANT-TYPE DOMAIN-CONTAINING PROTEIN"/>
    <property type="match status" value="1"/>
</dbReference>
<evidence type="ECO:0000256" key="1">
    <source>
        <dbReference type="ARBA" id="ARBA00004167"/>
    </source>
</evidence>
<dbReference type="FunFam" id="3.80.10.10:FF:001678">
    <property type="entry name" value="Calmodulin-binding receptor kinase CaMRLK"/>
    <property type="match status" value="1"/>
</dbReference>
<dbReference type="GO" id="GO:0006952">
    <property type="term" value="P:defense response"/>
    <property type="evidence" value="ECO:0007669"/>
    <property type="project" value="UniProtKB-ARBA"/>
</dbReference>
<dbReference type="Gene3D" id="3.80.10.10">
    <property type="entry name" value="Ribonuclease Inhibitor"/>
    <property type="match status" value="1"/>
</dbReference>
<dbReference type="EMBL" id="JAMZMK010011726">
    <property type="protein sequence ID" value="KAI7726239.1"/>
    <property type="molecule type" value="Genomic_DNA"/>
</dbReference>
<dbReference type="SMART" id="SM00369">
    <property type="entry name" value="LRR_TYP"/>
    <property type="match status" value="6"/>
</dbReference>
<evidence type="ECO:0000313" key="10">
    <source>
        <dbReference type="EMBL" id="KAI7726239.1"/>
    </source>
</evidence>
<dbReference type="GO" id="GO:0016020">
    <property type="term" value="C:membrane"/>
    <property type="evidence" value="ECO:0007669"/>
    <property type="project" value="UniProtKB-SubCell"/>
</dbReference>
<evidence type="ECO:0000256" key="6">
    <source>
        <dbReference type="ARBA" id="ARBA00022989"/>
    </source>
</evidence>
<dbReference type="SUPFAM" id="SSF52058">
    <property type="entry name" value="L domain-like"/>
    <property type="match status" value="1"/>
</dbReference>
<gene>
    <name evidence="10" type="ORF">M8C21_008583</name>
</gene>
<keyword evidence="8" id="KW-0325">Glycoprotein</keyword>
<dbReference type="Proteomes" id="UP001206925">
    <property type="component" value="Unassembled WGS sequence"/>
</dbReference>
<keyword evidence="11" id="KW-1185">Reference proteome</keyword>
<dbReference type="PRINTS" id="PR00019">
    <property type="entry name" value="LEURICHRPT"/>
</dbReference>
<accession>A0AAD5BN98</accession>
<dbReference type="FunFam" id="3.80.10.10:FF:000111">
    <property type="entry name" value="LRR receptor-like serine/threonine-protein kinase ERECTA"/>
    <property type="match status" value="1"/>
</dbReference>
<name>A0AAD5BN98_AMBAR</name>
<proteinExistence type="inferred from homology"/>
<keyword evidence="6 9" id="KW-1133">Transmembrane helix</keyword>
<comment type="caution">
    <text evidence="10">The sequence shown here is derived from an EMBL/GenBank/DDBJ whole genome shotgun (WGS) entry which is preliminary data.</text>
</comment>
<comment type="similarity">
    <text evidence="2">Belongs to the RLP family.</text>
</comment>
<dbReference type="Pfam" id="PF00560">
    <property type="entry name" value="LRR_1"/>
    <property type="match status" value="3"/>
</dbReference>
<evidence type="ECO:0000256" key="3">
    <source>
        <dbReference type="ARBA" id="ARBA00022614"/>
    </source>
</evidence>
<keyword evidence="5" id="KW-0677">Repeat</keyword>
<protein>
    <submittedName>
        <fullName evidence="10">Uncharacterized protein</fullName>
    </submittedName>
</protein>
<keyword evidence="4 9" id="KW-0812">Transmembrane</keyword>
<evidence type="ECO:0000256" key="4">
    <source>
        <dbReference type="ARBA" id="ARBA00022692"/>
    </source>
</evidence>
<evidence type="ECO:0000256" key="2">
    <source>
        <dbReference type="ARBA" id="ARBA00009592"/>
    </source>
</evidence>
<organism evidence="10 11">
    <name type="scientific">Ambrosia artemisiifolia</name>
    <name type="common">Common ragweed</name>
    <dbReference type="NCBI Taxonomy" id="4212"/>
    <lineage>
        <taxon>Eukaryota</taxon>
        <taxon>Viridiplantae</taxon>
        <taxon>Streptophyta</taxon>
        <taxon>Embryophyta</taxon>
        <taxon>Tracheophyta</taxon>
        <taxon>Spermatophyta</taxon>
        <taxon>Magnoliopsida</taxon>
        <taxon>eudicotyledons</taxon>
        <taxon>Gunneridae</taxon>
        <taxon>Pentapetalae</taxon>
        <taxon>asterids</taxon>
        <taxon>campanulids</taxon>
        <taxon>Asterales</taxon>
        <taxon>Asteraceae</taxon>
        <taxon>Asteroideae</taxon>
        <taxon>Heliantheae alliance</taxon>
        <taxon>Heliantheae</taxon>
        <taxon>Ambrosia</taxon>
    </lineage>
</organism>
<dbReference type="InterPro" id="IPR032675">
    <property type="entry name" value="LRR_dom_sf"/>
</dbReference>
<dbReference type="GO" id="GO:0051707">
    <property type="term" value="P:response to other organism"/>
    <property type="evidence" value="ECO:0007669"/>
    <property type="project" value="UniProtKB-ARBA"/>
</dbReference>
<comment type="subcellular location">
    <subcellularLocation>
        <location evidence="1">Membrane</location>
        <topology evidence="1">Single-pass membrane protein</topology>
    </subcellularLocation>
</comment>
<evidence type="ECO:0000256" key="7">
    <source>
        <dbReference type="ARBA" id="ARBA00023136"/>
    </source>
</evidence>
<evidence type="ECO:0000313" key="11">
    <source>
        <dbReference type="Proteomes" id="UP001206925"/>
    </source>
</evidence>
<dbReference type="InterPro" id="IPR001611">
    <property type="entry name" value="Leu-rich_rpt"/>
</dbReference>
<dbReference type="Pfam" id="PF13855">
    <property type="entry name" value="LRR_8"/>
    <property type="match status" value="2"/>
</dbReference>